<evidence type="ECO:0000313" key="2">
    <source>
        <dbReference type="Proteomes" id="UP000290289"/>
    </source>
</evidence>
<dbReference type="EMBL" id="RDQH01000336">
    <property type="protein sequence ID" value="RXH87319.1"/>
    <property type="molecule type" value="Genomic_DNA"/>
</dbReference>
<dbReference type="Proteomes" id="UP000290289">
    <property type="component" value="Chromosome 10"/>
</dbReference>
<name>A0A498IVE2_MALDO</name>
<comment type="caution">
    <text evidence="1">The sequence shown here is derived from an EMBL/GenBank/DDBJ whole genome shotgun (WGS) entry which is preliminary data.</text>
</comment>
<keyword evidence="2" id="KW-1185">Reference proteome</keyword>
<sequence length="113" mass="13403">MGYALYETNFNNPTVKLACIYFEIAYAKNRKKQTFKNEVTRQNFSTVINKKSRFNGSFNSNFDDFLQLHSLILYEYNELIRSSFHSFNFLFTPSTPALKLLFKDLYDETTYSK</sequence>
<accession>A0A498IVE2</accession>
<proteinExistence type="predicted"/>
<dbReference type="AlphaFoldDB" id="A0A498IVE2"/>
<evidence type="ECO:0000313" key="1">
    <source>
        <dbReference type="EMBL" id="RXH87319.1"/>
    </source>
</evidence>
<organism evidence="1 2">
    <name type="scientific">Malus domestica</name>
    <name type="common">Apple</name>
    <name type="synonym">Pyrus malus</name>
    <dbReference type="NCBI Taxonomy" id="3750"/>
    <lineage>
        <taxon>Eukaryota</taxon>
        <taxon>Viridiplantae</taxon>
        <taxon>Streptophyta</taxon>
        <taxon>Embryophyta</taxon>
        <taxon>Tracheophyta</taxon>
        <taxon>Spermatophyta</taxon>
        <taxon>Magnoliopsida</taxon>
        <taxon>eudicotyledons</taxon>
        <taxon>Gunneridae</taxon>
        <taxon>Pentapetalae</taxon>
        <taxon>rosids</taxon>
        <taxon>fabids</taxon>
        <taxon>Rosales</taxon>
        <taxon>Rosaceae</taxon>
        <taxon>Amygdaloideae</taxon>
        <taxon>Maleae</taxon>
        <taxon>Malus</taxon>
    </lineage>
</organism>
<reference evidence="1 2" key="1">
    <citation type="submission" date="2018-10" db="EMBL/GenBank/DDBJ databases">
        <title>A high-quality apple genome assembly.</title>
        <authorList>
            <person name="Hu J."/>
        </authorList>
    </citation>
    <scope>NUCLEOTIDE SEQUENCE [LARGE SCALE GENOMIC DNA]</scope>
    <source>
        <strain evidence="2">cv. HFTH1</strain>
        <tissue evidence="1">Young leaf</tissue>
    </source>
</reference>
<protein>
    <submittedName>
        <fullName evidence="1">Uncharacterized protein</fullName>
    </submittedName>
</protein>
<gene>
    <name evidence="1" type="ORF">DVH24_028819</name>
</gene>